<dbReference type="Gene3D" id="3.90.226.10">
    <property type="entry name" value="2-enoyl-CoA Hydratase, Chain A, domain 1"/>
    <property type="match status" value="1"/>
</dbReference>
<dbReference type="GO" id="GO:0006574">
    <property type="term" value="P:L-valine catabolic process"/>
    <property type="evidence" value="ECO:0007669"/>
    <property type="project" value="UniProtKB-UniRule"/>
</dbReference>
<dbReference type="GO" id="GO:0005739">
    <property type="term" value="C:mitochondrion"/>
    <property type="evidence" value="ECO:0007669"/>
    <property type="project" value="UniProtKB-SubCell"/>
</dbReference>
<dbReference type="EMBL" id="HBHM01002630">
    <property type="protein sequence ID" value="CAD9722919.1"/>
    <property type="molecule type" value="Transcribed_RNA"/>
</dbReference>
<sequence length="446" mass="49333">MKTLQLARHWARNARIDCHALLQRLPAAGLVTGSSLLKYPQARCLSQETQGSSKFPYKHMVGGIPDAMKVGDQSVLVRDRGGFRMVTLNRPRALNALNEPMILSMYGHFKTWEEGDLVTGILLKGEGKAFCAGGDVKAVTEKYKQGFREEVFNFFRTEYRLNHLIATMRTPFVALLDGVTMGGGAGVSVHGDFRIATEKTLFAMPECALGLFTDVGATHFLTHKARYEIGVYMALCGARVRGRELVQIGLATHFVPSFKLEELESRLGDARWGGRDVEVVRAMIEEFADPHEKVDLGGESGPGAGEMSVDPIVTHANEIVEVFALETLEEICEELGRRSEAGSAWARDALKSIQKASPTSLRITHEALKRARHSTLEDALKMEFTILHAFMDGHDFYEGVRAILVDKDNKPKWSPATLAEVGDDVVEDYFSDKGDDLVFESGRSKL</sequence>
<dbReference type="CDD" id="cd06558">
    <property type="entry name" value="crotonase-like"/>
    <property type="match status" value="1"/>
</dbReference>
<dbReference type="InterPro" id="IPR045004">
    <property type="entry name" value="ECH_dom"/>
</dbReference>
<evidence type="ECO:0000256" key="7">
    <source>
        <dbReference type="RuleBase" id="RU369070"/>
    </source>
</evidence>
<comment type="similarity">
    <text evidence="7">Belongs to the enoyl-CoA hydratase/isomerase family.</text>
</comment>
<dbReference type="PANTHER" id="PTHR43176">
    <property type="entry name" value="3-HYDROXYISOBUTYRYL-COA HYDROLASE-RELATED"/>
    <property type="match status" value="1"/>
</dbReference>
<comment type="catalytic activity">
    <reaction evidence="1 7">
        <text>3-hydroxy-2-methylpropanoyl-CoA + H2O = 3-hydroxy-2-methylpropanoate + CoA + H(+)</text>
        <dbReference type="Rhea" id="RHEA:20888"/>
        <dbReference type="ChEBI" id="CHEBI:11805"/>
        <dbReference type="ChEBI" id="CHEBI:15377"/>
        <dbReference type="ChEBI" id="CHEBI:15378"/>
        <dbReference type="ChEBI" id="CHEBI:57287"/>
        <dbReference type="ChEBI" id="CHEBI:57340"/>
        <dbReference type="EC" id="3.1.2.4"/>
    </reaction>
</comment>
<proteinExistence type="inferred from homology"/>
<dbReference type="FunFam" id="3.90.226.10:FF:000026">
    <property type="entry name" value="3-hydroxyisobutyryl-CoA hydrolase, mitochondrial"/>
    <property type="match status" value="1"/>
</dbReference>
<evidence type="ECO:0000259" key="8">
    <source>
        <dbReference type="Pfam" id="PF16113"/>
    </source>
</evidence>
<keyword evidence="5" id="KW-0496">Mitochondrion</keyword>
<accession>A0A7S2T9G8</accession>
<organism evidence="9">
    <name type="scientific">Chloropicon roscoffensis</name>
    <dbReference type="NCBI Taxonomy" id="1461544"/>
    <lineage>
        <taxon>Eukaryota</taxon>
        <taxon>Viridiplantae</taxon>
        <taxon>Chlorophyta</taxon>
        <taxon>Chloropicophyceae</taxon>
        <taxon>Chloropicales</taxon>
        <taxon>Chloropicaceae</taxon>
        <taxon>Chloropicon</taxon>
    </lineage>
</organism>
<evidence type="ECO:0000313" key="9">
    <source>
        <dbReference type="EMBL" id="CAD9722919.1"/>
    </source>
</evidence>
<dbReference type="SUPFAM" id="SSF52096">
    <property type="entry name" value="ClpP/crotonase"/>
    <property type="match status" value="1"/>
</dbReference>
<protein>
    <recommendedName>
        <fullName evidence="3 7">3-hydroxyisobutyryl-CoA hydrolase</fullName>
        <shortName evidence="7">HIB-CoA hydrolase</shortName>
        <shortName evidence="7">HIBYL-CoA-H</shortName>
        <ecNumber evidence="3 7">3.1.2.4</ecNumber>
    </recommendedName>
    <alternativeName>
        <fullName evidence="6 7">3-hydroxyisobutyryl-coenzyme A hydrolase</fullName>
    </alternativeName>
</protein>
<evidence type="ECO:0000256" key="1">
    <source>
        <dbReference type="ARBA" id="ARBA00001709"/>
    </source>
</evidence>
<dbReference type="EC" id="3.1.2.4" evidence="3 7"/>
<dbReference type="PANTHER" id="PTHR43176:SF3">
    <property type="entry name" value="3-HYDROXYISOBUTYRYL-COA HYDROLASE, MITOCHONDRIAL"/>
    <property type="match status" value="1"/>
</dbReference>
<dbReference type="InterPro" id="IPR032259">
    <property type="entry name" value="HIBYL-CoA-H"/>
</dbReference>
<evidence type="ECO:0000256" key="5">
    <source>
        <dbReference type="ARBA" id="ARBA00023128"/>
    </source>
</evidence>
<comment type="pathway">
    <text evidence="7">Amino-acid degradation; L-valine degradation.</text>
</comment>
<gene>
    <name evidence="9" type="ORF">CROS1312_LOCUS2080</name>
</gene>
<feature type="domain" description="Enoyl-CoA hydratase/isomerase" evidence="8">
    <location>
        <begin position="84"/>
        <end position="430"/>
    </location>
</feature>
<evidence type="ECO:0000256" key="6">
    <source>
        <dbReference type="ARBA" id="ARBA00031181"/>
    </source>
</evidence>
<dbReference type="AlphaFoldDB" id="A0A7S2T9G8"/>
<evidence type="ECO:0000256" key="3">
    <source>
        <dbReference type="ARBA" id="ARBA00011915"/>
    </source>
</evidence>
<evidence type="ECO:0000256" key="2">
    <source>
        <dbReference type="ARBA" id="ARBA00004173"/>
    </source>
</evidence>
<comment type="subcellular location">
    <subcellularLocation>
        <location evidence="2">Mitochondrion</location>
    </subcellularLocation>
</comment>
<name>A0A7S2T9G8_9CHLO</name>
<reference evidence="9" key="1">
    <citation type="submission" date="2021-01" db="EMBL/GenBank/DDBJ databases">
        <authorList>
            <person name="Corre E."/>
            <person name="Pelletier E."/>
            <person name="Niang G."/>
            <person name="Scheremetjew M."/>
            <person name="Finn R."/>
            <person name="Kale V."/>
            <person name="Holt S."/>
            <person name="Cochrane G."/>
            <person name="Meng A."/>
            <person name="Brown T."/>
            <person name="Cohen L."/>
        </authorList>
    </citation>
    <scope>NUCLEOTIDE SEQUENCE</scope>
    <source>
        <strain evidence="9">RCC2335</strain>
    </source>
</reference>
<keyword evidence="4 7" id="KW-0378">Hydrolase</keyword>
<evidence type="ECO:0000256" key="4">
    <source>
        <dbReference type="ARBA" id="ARBA00022801"/>
    </source>
</evidence>
<dbReference type="Pfam" id="PF16113">
    <property type="entry name" value="ECH_2"/>
    <property type="match status" value="1"/>
</dbReference>
<dbReference type="GO" id="GO:0003860">
    <property type="term" value="F:3-hydroxyisobutyryl-CoA hydrolase activity"/>
    <property type="evidence" value="ECO:0007669"/>
    <property type="project" value="UniProtKB-UniRule"/>
</dbReference>
<dbReference type="InterPro" id="IPR029045">
    <property type="entry name" value="ClpP/crotonase-like_dom_sf"/>
</dbReference>
<dbReference type="NCBIfam" id="NF004127">
    <property type="entry name" value="PRK05617.1"/>
    <property type="match status" value="1"/>
</dbReference>
<comment type="function">
    <text evidence="7">Hydrolyzes 3-hydroxyisobutyryl-CoA (HIBYL-CoA), a saline catabolite. Has high activity toward isobutyryl-CoA. Could be an isobutyryl-CoA dehydrogenase that functions in valine catabolism.</text>
</comment>